<feature type="compositionally biased region" description="Basic and acidic residues" evidence="1">
    <location>
        <begin position="1"/>
        <end position="11"/>
    </location>
</feature>
<name>A0A0C3PND4_PISTI</name>
<dbReference type="EMBL" id="KN831952">
    <property type="protein sequence ID" value="KIO10346.1"/>
    <property type="molecule type" value="Genomic_DNA"/>
</dbReference>
<organism evidence="2 3">
    <name type="scientific">Pisolithus tinctorius Marx 270</name>
    <dbReference type="NCBI Taxonomy" id="870435"/>
    <lineage>
        <taxon>Eukaryota</taxon>
        <taxon>Fungi</taxon>
        <taxon>Dikarya</taxon>
        <taxon>Basidiomycota</taxon>
        <taxon>Agaricomycotina</taxon>
        <taxon>Agaricomycetes</taxon>
        <taxon>Agaricomycetidae</taxon>
        <taxon>Boletales</taxon>
        <taxon>Sclerodermatineae</taxon>
        <taxon>Pisolithaceae</taxon>
        <taxon>Pisolithus</taxon>
    </lineage>
</organism>
<reference evidence="3" key="2">
    <citation type="submission" date="2015-01" db="EMBL/GenBank/DDBJ databases">
        <title>Evolutionary Origins and Diversification of the Mycorrhizal Mutualists.</title>
        <authorList>
            <consortium name="DOE Joint Genome Institute"/>
            <consortium name="Mycorrhizal Genomics Consortium"/>
            <person name="Kohler A."/>
            <person name="Kuo A."/>
            <person name="Nagy L.G."/>
            <person name="Floudas D."/>
            <person name="Copeland A."/>
            <person name="Barry K.W."/>
            <person name="Cichocki N."/>
            <person name="Veneault-Fourrey C."/>
            <person name="LaButti K."/>
            <person name="Lindquist E.A."/>
            <person name="Lipzen A."/>
            <person name="Lundell T."/>
            <person name="Morin E."/>
            <person name="Murat C."/>
            <person name="Riley R."/>
            <person name="Ohm R."/>
            <person name="Sun H."/>
            <person name="Tunlid A."/>
            <person name="Henrissat B."/>
            <person name="Grigoriev I.V."/>
            <person name="Hibbett D.S."/>
            <person name="Martin F."/>
        </authorList>
    </citation>
    <scope>NUCLEOTIDE SEQUENCE [LARGE SCALE GENOMIC DNA]</scope>
    <source>
        <strain evidence="3">Marx 270</strain>
    </source>
</reference>
<keyword evidence="3" id="KW-1185">Reference proteome</keyword>
<dbReference type="HOGENOM" id="CLU_1027190_0_0_1"/>
<dbReference type="SUPFAM" id="SSF57667">
    <property type="entry name" value="beta-beta-alpha zinc fingers"/>
    <property type="match status" value="1"/>
</dbReference>
<gene>
    <name evidence="2" type="ORF">M404DRAFT_995540</name>
</gene>
<dbReference type="OrthoDB" id="8922241at2759"/>
<proteinExistence type="predicted"/>
<dbReference type="AlphaFoldDB" id="A0A0C3PND4"/>
<dbReference type="InterPro" id="IPR036236">
    <property type="entry name" value="Znf_C2H2_sf"/>
</dbReference>
<evidence type="ECO:0008006" key="4">
    <source>
        <dbReference type="Google" id="ProtNLM"/>
    </source>
</evidence>
<evidence type="ECO:0000313" key="2">
    <source>
        <dbReference type="EMBL" id="KIO10346.1"/>
    </source>
</evidence>
<accession>A0A0C3PND4</accession>
<protein>
    <recommendedName>
        <fullName evidence="4">C2H2-type domain-containing protein</fullName>
    </recommendedName>
</protein>
<dbReference type="Proteomes" id="UP000054217">
    <property type="component" value="Unassembled WGS sequence"/>
</dbReference>
<evidence type="ECO:0000313" key="3">
    <source>
        <dbReference type="Proteomes" id="UP000054217"/>
    </source>
</evidence>
<reference evidence="2 3" key="1">
    <citation type="submission" date="2014-04" db="EMBL/GenBank/DDBJ databases">
        <authorList>
            <consortium name="DOE Joint Genome Institute"/>
            <person name="Kuo A."/>
            <person name="Kohler A."/>
            <person name="Costa M.D."/>
            <person name="Nagy L.G."/>
            <person name="Floudas D."/>
            <person name="Copeland A."/>
            <person name="Barry K.W."/>
            <person name="Cichocki N."/>
            <person name="Veneault-Fourrey C."/>
            <person name="LaButti K."/>
            <person name="Lindquist E.A."/>
            <person name="Lipzen A."/>
            <person name="Lundell T."/>
            <person name="Morin E."/>
            <person name="Murat C."/>
            <person name="Sun H."/>
            <person name="Tunlid A."/>
            <person name="Henrissat B."/>
            <person name="Grigoriev I.V."/>
            <person name="Hibbett D.S."/>
            <person name="Martin F."/>
            <person name="Nordberg H.P."/>
            <person name="Cantor M.N."/>
            <person name="Hua S.X."/>
        </authorList>
    </citation>
    <scope>NUCLEOTIDE SEQUENCE [LARGE SCALE GENOMIC DNA]</scope>
    <source>
        <strain evidence="2 3">Marx 270</strain>
    </source>
</reference>
<dbReference type="STRING" id="870435.A0A0C3PND4"/>
<dbReference type="Gene3D" id="3.30.160.60">
    <property type="entry name" value="Classic Zinc Finger"/>
    <property type="match status" value="1"/>
</dbReference>
<dbReference type="InParanoid" id="A0A0C3PND4"/>
<evidence type="ECO:0000256" key="1">
    <source>
        <dbReference type="SAM" id="MobiDB-lite"/>
    </source>
</evidence>
<sequence>MSRHNSHDHAFRYGQGSPSFPYPTTHRDNQAVATQVARLGMSPSLLAEGRFTVPRGPPDVPDVLSLAPCGQRPAPQTFAGGLPAGMYRPTDNLRARRESTPPGSVARIGHSSYVSNISRETRSPSYHPPRPHPYFTPPVSPPASRNYCPSPDIIGNIERSVPGRHRQSNLRSCRWDTDNASCSSSVTGSRAEIENHLRAYHRVRDDVRTVICLWEGCVRTRPLRRENLARHVMTHMNIRWECPECKKLFSRSDAVQRHVERVCPRRGYDAA</sequence>
<feature type="region of interest" description="Disordered" evidence="1">
    <location>
        <begin position="1"/>
        <end position="26"/>
    </location>
</feature>